<dbReference type="EMBL" id="JBHMBW010000028">
    <property type="protein sequence ID" value="MFB9627129.1"/>
    <property type="molecule type" value="Genomic_DNA"/>
</dbReference>
<comment type="caution">
    <text evidence="2">The sequence shown here is derived from an EMBL/GenBank/DDBJ whole genome shotgun (WGS) entry which is preliminary data.</text>
</comment>
<evidence type="ECO:0000313" key="3">
    <source>
        <dbReference type="Proteomes" id="UP001589532"/>
    </source>
</evidence>
<organism evidence="2 3">
    <name type="scientific">Nonomuraea helvata</name>
    <dbReference type="NCBI Taxonomy" id="37484"/>
    <lineage>
        <taxon>Bacteria</taxon>
        <taxon>Bacillati</taxon>
        <taxon>Actinomycetota</taxon>
        <taxon>Actinomycetes</taxon>
        <taxon>Streptosporangiales</taxon>
        <taxon>Streptosporangiaceae</taxon>
        <taxon>Nonomuraea</taxon>
    </lineage>
</organism>
<evidence type="ECO:0000259" key="1">
    <source>
        <dbReference type="Pfam" id="PF12680"/>
    </source>
</evidence>
<name>A0ABV5S802_9ACTN</name>
<dbReference type="InterPro" id="IPR037401">
    <property type="entry name" value="SnoaL-like"/>
</dbReference>
<dbReference type="RefSeq" id="WP_344989891.1">
    <property type="nucleotide sequence ID" value="NZ_BAAAXV010000005.1"/>
</dbReference>
<dbReference type="InterPro" id="IPR032710">
    <property type="entry name" value="NTF2-like_dom_sf"/>
</dbReference>
<protein>
    <submittedName>
        <fullName evidence="2">Nuclear transport factor 2 family protein</fullName>
    </submittedName>
</protein>
<dbReference type="Proteomes" id="UP001589532">
    <property type="component" value="Unassembled WGS sequence"/>
</dbReference>
<dbReference type="Pfam" id="PF12680">
    <property type="entry name" value="SnoaL_2"/>
    <property type="match status" value="2"/>
</dbReference>
<sequence length="289" mass="30737">MSENLHAVIEHLRQALARRDADAFAAVFADDAVYELRFGMPGQPRRFEGAQVIREHMKQGASRGIAQMLRFDDVRATVYESTDPEVAVVEFEPTGSVRDSGAPFRFVSSLGVIRVRDGAVVSYLDYPNAVGAAEAVGLLPELAAMLAAGAPAASVPSGAPTAKEVVARLIEASVANDHAALVALYAPDVVIEIPFAPPGVPTRSAGSDRLRDRLEAVAGLRRFERAEAVNLLETADPDVVVAEYTLHGSITATGKPFSSTYVMIITVRDGLIVHSRDYGNPLSSLSSPA</sequence>
<dbReference type="SUPFAM" id="SSF54427">
    <property type="entry name" value="NTF2-like"/>
    <property type="match status" value="2"/>
</dbReference>
<keyword evidence="3" id="KW-1185">Reference proteome</keyword>
<dbReference type="Gene3D" id="3.10.450.50">
    <property type="match status" value="2"/>
</dbReference>
<gene>
    <name evidence="2" type="ORF">ACFFSA_28935</name>
</gene>
<reference evidence="2 3" key="1">
    <citation type="submission" date="2024-09" db="EMBL/GenBank/DDBJ databases">
        <authorList>
            <person name="Sun Q."/>
            <person name="Mori K."/>
        </authorList>
    </citation>
    <scope>NUCLEOTIDE SEQUENCE [LARGE SCALE GENOMIC DNA]</scope>
    <source>
        <strain evidence="2 3">JCM 3143</strain>
    </source>
</reference>
<feature type="domain" description="SnoaL-like" evidence="1">
    <location>
        <begin position="10"/>
        <end position="122"/>
    </location>
</feature>
<proteinExistence type="predicted"/>
<feature type="domain" description="SnoaL-like" evidence="1">
    <location>
        <begin position="166"/>
        <end position="274"/>
    </location>
</feature>
<dbReference type="CDD" id="cd00531">
    <property type="entry name" value="NTF2_like"/>
    <property type="match status" value="1"/>
</dbReference>
<accession>A0ABV5S802</accession>
<evidence type="ECO:0000313" key="2">
    <source>
        <dbReference type="EMBL" id="MFB9627129.1"/>
    </source>
</evidence>